<accession>A0A840UZB1</accession>
<evidence type="ECO:0008006" key="3">
    <source>
        <dbReference type="Google" id="ProtNLM"/>
    </source>
</evidence>
<dbReference type="Pfam" id="PF13365">
    <property type="entry name" value="Trypsin_2"/>
    <property type="match status" value="1"/>
</dbReference>
<evidence type="ECO:0000313" key="2">
    <source>
        <dbReference type="Proteomes" id="UP000557717"/>
    </source>
</evidence>
<dbReference type="AlphaFoldDB" id="A0A840UZB1"/>
<dbReference type="InterPro" id="IPR009003">
    <property type="entry name" value="Peptidase_S1_PA"/>
</dbReference>
<name>A0A840UZB1_9BACT</name>
<dbReference type="Proteomes" id="UP000557717">
    <property type="component" value="Unassembled WGS sequence"/>
</dbReference>
<reference evidence="1 2" key="1">
    <citation type="submission" date="2020-08" db="EMBL/GenBank/DDBJ databases">
        <title>Genomic Encyclopedia of Type Strains, Phase IV (KMG-IV): sequencing the most valuable type-strain genomes for metagenomic binning, comparative biology and taxonomic classification.</title>
        <authorList>
            <person name="Goeker M."/>
        </authorList>
    </citation>
    <scope>NUCLEOTIDE SEQUENCE [LARGE SCALE GENOMIC DNA]</scope>
    <source>
        <strain evidence="1 2">YC6886</strain>
    </source>
</reference>
<dbReference type="Gene3D" id="2.40.10.10">
    <property type="entry name" value="Trypsin-like serine proteases"/>
    <property type="match status" value="2"/>
</dbReference>
<keyword evidence="2" id="KW-1185">Reference proteome</keyword>
<dbReference type="InterPro" id="IPR043504">
    <property type="entry name" value="Peptidase_S1_PA_chymotrypsin"/>
</dbReference>
<comment type="caution">
    <text evidence="1">The sequence shown here is derived from an EMBL/GenBank/DDBJ whole genome shotgun (WGS) entry which is preliminary data.</text>
</comment>
<dbReference type="SUPFAM" id="SSF50494">
    <property type="entry name" value="Trypsin-like serine proteases"/>
    <property type="match status" value="1"/>
</dbReference>
<evidence type="ECO:0000313" key="1">
    <source>
        <dbReference type="EMBL" id="MBB5350333.1"/>
    </source>
</evidence>
<dbReference type="EMBL" id="JACHFD010000002">
    <property type="protein sequence ID" value="MBB5350333.1"/>
    <property type="molecule type" value="Genomic_DNA"/>
</dbReference>
<protein>
    <recommendedName>
        <fullName evidence="3">Trypsin-like peptidase domain-containing protein</fullName>
    </recommendedName>
</protein>
<gene>
    <name evidence="1" type="ORF">HNR46_000557</name>
</gene>
<organism evidence="1 2">
    <name type="scientific">Haloferula luteola</name>
    <dbReference type="NCBI Taxonomy" id="595692"/>
    <lineage>
        <taxon>Bacteria</taxon>
        <taxon>Pseudomonadati</taxon>
        <taxon>Verrucomicrobiota</taxon>
        <taxon>Verrucomicrobiia</taxon>
        <taxon>Verrucomicrobiales</taxon>
        <taxon>Verrucomicrobiaceae</taxon>
        <taxon>Haloferula</taxon>
    </lineage>
</organism>
<dbReference type="RefSeq" id="WP_184015551.1">
    <property type="nucleotide sequence ID" value="NZ_JACHFD010000002.1"/>
</dbReference>
<sequence length="369" mass="40338">MLHRSVLLGGWLLLISPSLKSEELPPPTSPSGLSEADQEKIKKVVQEHFNSVVLVEGDQSAGSGFVAHADGKTWVYTAAHVFCGNKKLSLATADGRKLKKFGSFQASRDADLVRIELLDEFDSKVEIGDPGVAQVQDPLLAVGNSGGAGVLTVLSGQILSLGPAQMEVSAGVIQGNSGGPIFSGESGEAIGVVTHLVAAREDLWAKDTDFSEVRRFATRLDRAIEWDEMPIGRFLSEKSRLDEFNRNTQVLFALSALDPGQAGLRLNTRVSEEGPTLLSILSENEDKRVVSELIEMNRSLGERSLRTSESDLKKRFSRFYSTALRDLNKDRKDLQPEGFSGYNRASARNALEWRDDAVQRLERVSSAIR</sequence>
<proteinExistence type="predicted"/>